<feature type="domain" description="Zn(2)-C6 fungal-type" evidence="3">
    <location>
        <begin position="10"/>
        <end position="42"/>
    </location>
</feature>
<dbReference type="SUPFAM" id="SSF57701">
    <property type="entry name" value="Zn2/Cys6 DNA-binding domain"/>
    <property type="match status" value="1"/>
</dbReference>
<dbReference type="SMART" id="SM00066">
    <property type="entry name" value="GAL4"/>
    <property type="match status" value="1"/>
</dbReference>
<dbReference type="GO" id="GO:0008270">
    <property type="term" value="F:zinc ion binding"/>
    <property type="evidence" value="ECO:0007669"/>
    <property type="project" value="InterPro"/>
</dbReference>
<evidence type="ECO:0000256" key="1">
    <source>
        <dbReference type="ARBA" id="ARBA00023242"/>
    </source>
</evidence>
<dbReference type="Pfam" id="PF00172">
    <property type="entry name" value="Zn_clus"/>
    <property type="match status" value="1"/>
</dbReference>
<feature type="region of interest" description="Disordered" evidence="2">
    <location>
        <begin position="114"/>
        <end position="149"/>
    </location>
</feature>
<dbReference type="AlphaFoldDB" id="A0AA97PM18"/>
<dbReference type="EMBL" id="JH793446">
    <property type="protein sequence ID" value="ELQ39602.1"/>
    <property type="molecule type" value="Genomic_DNA"/>
</dbReference>
<dbReference type="Gene3D" id="4.10.240.10">
    <property type="entry name" value="Zn(2)-C6 fungal-type DNA-binding domain"/>
    <property type="match status" value="1"/>
</dbReference>
<dbReference type="InterPro" id="IPR036864">
    <property type="entry name" value="Zn2-C6_fun-type_DNA-bd_sf"/>
</dbReference>
<evidence type="ECO:0000313" key="4">
    <source>
        <dbReference type="EMBL" id="ELQ39602.1"/>
    </source>
</evidence>
<dbReference type="Proteomes" id="UP000011086">
    <property type="component" value="Unassembled WGS sequence"/>
</dbReference>
<proteinExistence type="predicted"/>
<accession>A0AA97PM18</accession>
<dbReference type="GO" id="GO:0000981">
    <property type="term" value="F:DNA-binding transcription factor activity, RNA polymerase II-specific"/>
    <property type="evidence" value="ECO:0007669"/>
    <property type="project" value="InterPro"/>
</dbReference>
<reference evidence="4" key="1">
    <citation type="journal article" date="2012" name="PLoS Genet.">
        <title>Comparative analysis of the genomes of two field isolates of the rice blast fungus Magnaporthe oryzae.</title>
        <authorList>
            <person name="Xue M."/>
            <person name="Yang J."/>
            <person name="Li Z."/>
            <person name="Hu S."/>
            <person name="Yao N."/>
            <person name="Dean R.A."/>
            <person name="Zhao W."/>
            <person name="Shen M."/>
            <person name="Zhang H."/>
            <person name="Li C."/>
            <person name="Liu L."/>
            <person name="Cao L."/>
            <person name="Xu X."/>
            <person name="Xing Y."/>
            <person name="Hsiang T."/>
            <person name="Zhang Z."/>
            <person name="Xu J.R."/>
            <person name="Peng Y.L."/>
        </authorList>
    </citation>
    <scope>NUCLEOTIDE SEQUENCE</scope>
    <source>
        <strain evidence="4">Y34</strain>
    </source>
</reference>
<sequence>MPGPTRTRLACDRCHSQKLRCPKVAGSAVCTRCSRMKASCVFSPIGTATANASVSRPLRQAATDMSVPAEFSAPLYGLENSGEPWHVDSFGSGLDQQDPMHGFEWFSVDGGLDTAVPPPDSTSAGNGQSTRESDTTPATSVEAEVSRPGHRLADLQMTLDAILAKLPTPAAYHVQKDGPLSEYLADFGTRYLEDGFLENIFTSLQSLIDLYPEATAAIAAPTAVAADEGPDPCETVNCLHEVPLPAELTVLEEQLVGQPEPVDGALGGQLVACHVRLLDVVDRLSRSVFMCVRLEAVMPPGGKPKFHLPDLTVGSFKPPDHSAALMQKVLLKNLLDKLLFVSRGLRAALDGVDAGNSAAREASLSLPVLLLQVESVTKRHERTLDRFNSLLTYVVGLGFTG</sequence>
<evidence type="ECO:0000256" key="2">
    <source>
        <dbReference type="SAM" id="MobiDB-lite"/>
    </source>
</evidence>
<gene>
    <name evidence="4" type="ORF">OOU_Y34scaffold00492g36</name>
</gene>
<dbReference type="InterPro" id="IPR001138">
    <property type="entry name" value="Zn2Cys6_DnaBD"/>
</dbReference>
<keyword evidence="1" id="KW-0539">Nucleus</keyword>
<feature type="compositionally biased region" description="Polar residues" evidence="2">
    <location>
        <begin position="121"/>
        <end position="139"/>
    </location>
</feature>
<evidence type="ECO:0000259" key="3">
    <source>
        <dbReference type="PROSITE" id="PS50048"/>
    </source>
</evidence>
<dbReference type="CDD" id="cd00067">
    <property type="entry name" value="GAL4"/>
    <property type="match status" value="1"/>
</dbReference>
<dbReference type="PROSITE" id="PS50048">
    <property type="entry name" value="ZN2_CY6_FUNGAL_2"/>
    <property type="match status" value="1"/>
</dbReference>
<dbReference type="PROSITE" id="PS00463">
    <property type="entry name" value="ZN2_CY6_FUNGAL_1"/>
    <property type="match status" value="1"/>
</dbReference>
<protein>
    <submittedName>
        <fullName evidence="4">Transcription factor ACEII</fullName>
    </submittedName>
</protein>
<name>A0AA97PM18_PYRO3</name>
<organism evidence="4">
    <name type="scientific">Pyricularia oryzae (strain Y34)</name>
    <name type="common">Rice blast fungus</name>
    <name type="synonym">Magnaporthe oryzae</name>
    <dbReference type="NCBI Taxonomy" id="1143189"/>
    <lineage>
        <taxon>Eukaryota</taxon>
        <taxon>Fungi</taxon>
        <taxon>Dikarya</taxon>
        <taxon>Ascomycota</taxon>
        <taxon>Pezizomycotina</taxon>
        <taxon>Sordariomycetes</taxon>
        <taxon>Sordariomycetidae</taxon>
        <taxon>Magnaporthales</taxon>
        <taxon>Pyriculariaceae</taxon>
        <taxon>Pyricularia</taxon>
    </lineage>
</organism>